<evidence type="ECO:0000313" key="2">
    <source>
        <dbReference type="EMBL" id="GAA5162625.1"/>
    </source>
</evidence>
<dbReference type="RefSeq" id="WP_345532123.1">
    <property type="nucleotide sequence ID" value="NZ_BAABLD010000007.1"/>
</dbReference>
<dbReference type="Proteomes" id="UP001500547">
    <property type="component" value="Unassembled WGS sequence"/>
</dbReference>
<evidence type="ECO:0000313" key="3">
    <source>
        <dbReference type="Proteomes" id="UP001500547"/>
    </source>
</evidence>
<dbReference type="InterPro" id="IPR010266">
    <property type="entry name" value="NnrS"/>
</dbReference>
<keyword evidence="1" id="KW-0472">Membrane</keyword>
<evidence type="ECO:0000256" key="1">
    <source>
        <dbReference type="SAM" id="Phobius"/>
    </source>
</evidence>
<accession>A0ABP9QIZ6</accession>
<gene>
    <name evidence="2" type="ORF">GCM10025770_13560</name>
</gene>
<keyword evidence="1" id="KW-1133">Transmembrane helix</keyword>
<feature type="transmembrane region" description="Helical" evidence="1">
    <location>
        <begin position="338"/>
        <end position="356"/>
    </location>
</feature>
<keyword evidence="3" id="KW-1185">Reference proteome</keyword>
<protein>
    <submittedName>
        <fullName evidence="2">NnrS family protein</fullName>
    </submittedName>
</protein>
<comment type="caution">
    <text evidence="2">The sequence shown here is derived from an EMBL/GenBank/DDBJ whole genome shotgun (WGS) entry which is preliminary data.</text>
</comment>
<sequence>MAVIVLEEPRRAASPPPASALFALGFRPFYLLAAIQALAFVPLWIALLQGAVYLPTGMATMLWHGHEMVFGFACAVIIGFLFTAVRSWTGLATPEGRPLAALATLWLAARMAFFVAPVWFMALLDLALLPLVMLAVGRVLIRAKNRRNYFVLGVLAALWLSNVAFYAAQAGWLGLSPLQPLHLAVAIVSVLETVIAGRIVPMFTANALRLEARKQPRLDQLAIGLTAASLFAWALGAPAGLIASLAVAATAAQTWRCHRWQPWGTGRLPMLWILHLSHGWLILALALLAVTPVWPAAAAPVPHLLTVGAMSGLILGMITRTALGHTGRSPVAGCAETFMFVLLQAALICRVLPGVLSAEWYTAGLRASAVLWALCFALYLWRYAPILLRARIDGRPG</sequence>
<feature type="transmembrane region" description="Helical" evidence="1">
    <location>
        <begin position="149"/>
        <end position="168"/>
    </location>
</feature>
<feature type="transmembrane region" description="Helical" evidence="1">
    <location>
        <begin position="69"/>
        <end position="91"/>
    </location>
</feature>
<feature type="transmembrane region" description="Helical" evidence="1">
    <location>
        <begin position="29"/>
        <end position="48"/>
    </location>
</feature>
<feature type="transmembrane region" description="Helical" evidence="1">
    <location>
        <begin position="297"/>
        <end position="318"/>
    </location>
</feature>
<dbReference type="EMBL" id="BAABLD010000007">
    <property type="protein sequence ID" value="GAA5162625.1"/>
    <property type="molecule type" value="Genomic_DNA"/>
</dbReference>
<reference evidence="3" key="1">
    <citation type="journal article" date="2019" name="Int. J. Syst. Evol. Microbiol.">
        <title>The Global Catalogue of Microorganisms (GCM) 10K type strain sequencing project: providing services to taxonomists for standard genome sequencing and annotation.</title>
        <authorList>
            <consortium name="The Broad Institute Genomics Platform"/>
            <consortium name="The Broad Institute Genome Sequencing Center for Infectious Disease"/>
            <person name="Wu L."/>
            <person name="Ma J."/>
        </authorList>
    </citation>
    <scope>NUCLEOTIDE SEQUENCE [LARGE SCALE GENOMIC DNA]</scope>
    <source>
        <strain evidence="3">JCM 18715</strain>
    </source>
</reference>
<keyword evidence="1" id="KW-0812">Transmembrane</keyword>
<feature type="transmembrane region" description="Helical" evidence="1">
    <location>
        <begin position="180"/>
        <end position="200"/>
    </location>
</feature>
<feature type="transmembrane region" description="Helical" evidence="1">
    <location>
        <begin position="269"/>
        <end position="290"/>
    </location>
</feature>
<feature type="transmembrane region" description="Helical" evidence="1">
    <location>
        <begin position="363"/>
        <end position="381"/>
    </location>
</feature>
<dbReference type="Pfam" id="PF05940">
    <property type="entry name" value="NnrS"/>
    <property type="match status" value="1"/>
</dbReference>
<proteinExistence type="predicted"/>
<organism evidence="2 3">
    <name type="scientific">Viridibacterium curvum</name>
    <dbReference type="NCBI Taxonomy" id="1101404"/>
    <lineage>
        <taxon>Bacteria</taxon>
        <taxon>Pseudomonadati</taxon>
        <taxon>Pseudomonadota</taxon>
        <taxon>Betaproteobacteria</taxon>
        <taxon>Rhodocyclales</taxon>
        <taxon>Rhodocyclaceae</taxon>
        <taxon>Viridibacterium</taxon>
    </lineage>
</organism>
<feature type="transmembrane region" description="Helical" evidence="1">
    <location>
        <begin position="111"/>
        <end position="137"/>
    </location>
</feature>
<feature type="transmembrane region" description="Helical" evidence="1">
    <location>
        <begin position="221"/>
        <end position="249"/>
    </location>
</feature>
<name>A0ABP9QIZ6_9RHOO</name>